<dbReference type="Pfam" id="PF01593">
    <property type="entry name" value="Amino_oxidase"/>
    <property type="match status" value="1"/>
</dbReference>
<evidence type="ECO:0000313" key="3">
    <source>
        <dbReference type="Proteomes" id="UP001206639"/>
    </source>
</evidence>
<comment type="caution">
    <text evidence="2">The sequence shown here is derived from an EMBL/GenBank/DDBJ whole genome shotgun (WGS) entry which is preliminary data.</text>
</comment>
<evidence type="ECO:0000259" key="1">
    <source>
        <dbReference type="Pfam" id="PF01593"/>
    </source>
</evidence>
<accession>A0ABT2MIN7</accession>
<dbReference type="Gene3D" id="3.50.50.60">
    <property type="entry name" value="FAD/NAD(P)-binding domain"/>
    <property type="match status" value="1"/>
</dbReference>
<dbReference type="Proteomes" id="UP001206639">
    <property type="component" value="Unassembled WGS sequence"/>
</dbReference>
<name>A0ABT2MIN7_9MYCO</name>
<evidence type="ECO:0000313" key="2">
    <source>
        <dbReference type="EMBL" id="MCT7660841.1"/>
    </source>
</evidence>
<dbReference type="EMBL" id="JAODWD010000005">
    <property type="protein sequence ID" value="MCT7660841.1"/>
    <property type="molecule type" value="Genomic_DNA"/>
</dbReference>
<organism evidence="2 3">
    <name type="scientific">Mycobacterium deserti</name>
    <dbReference type="NCBI Taxonomy" id="2978347"/>
    <lineage>
        <taxon>Bacteria</taxon>
        <taxon>Bacillati</taxon>
        <taxon>Actinomycetota</taxon>
        <taxon>Actinomycetes</taxon>
        <taxon>Mycobacteriales</taxon>
        <taxon>Mycobacteriaceae</taxon>
        <taxon>Mycobacterium</taxon>
    </lineage>
</organism>
<sequence length="505" mass="55148">MTDPRRVTLPAATGLLSASALSRRPHAVVVGAGIAGLAAAAGLAERGVTVDVLEREPHLGGRVAGWADTLDDATPVAMNRGFHAFFRQYYNLRKLLRRIDPDLGMFRPVDDYPLVDGHDRYDSFKGLPRTPPVNALAFALRSPTFRARDLVRLNARAAAPLASVSVPDIYRRLDHIDAETFLRDINFPPAARHLAFEVFSRSFFAEPAKLSAAELAAMFHIYFLGSSEGLVFDVANANFDVALWNPLRAYLEKHGVRFLIGTSVKQIQAGTHFTVSGDTGDEYRADAVVLATDVAGLRHIVENSPGLGADAWRQKVAALGTAPPFVVQRLWLDRPVNPDRPAFLGTGGRPPLDNVSVLDRYEREAAEWSQRTGGSVVELHSYAVTDARDLSTRLRARLHELFPETASANVVGERILRAEDCPRFAPGDFADRPPVVSPQDGLVLAGDGIRIDLPVALMERAATTGWFAANHLLRRFGLAGHVLHTVPNQGRSAVLRRLATRGEQP</sequence>
<keyword evidence="3" id="KW-1185">Reference proteome</keyword>
<dbReference type="SUPFAM" id="SSF51905">
    <property type="entry name" value="FAD/NAD(P)-binding domain"/>
    <property type="match status" value="1"/>
</dbReference>
<dbReference type="PANTHER" id="PTHR42923">
    <property type="entry name" value="PROTOPORPHYRINOGEN OXIDASE"/>
    <property type="match status" value="1"/>
</dbReference>
<dbReference type="InterPro" id="IPR002937">
    <property type="entry name" value="Amino_oxidase"/>
</dbReference>
<dbReference type="InterPro" id="IPR050464">
    <property type="entry name" value="Zeta_carotene_desat/Oxidored"/>
</dbReference>
<gene>
    <name evidence="2" type="ORF">N4S67_20775</name>
</gene>
<proteinExistence type="predicted"/>
<dbReference type="InterPro" id="IPR036188">
    <property type="entry name" value="FAD/NAD-bd_sf"/>
</dbReference>
<feature type="domain" description="Amine oxidase" evidence="1">
    <location>
        <begin position="34"/>
        <end position="473"/>
    </location>
</feature>
<dbReference type="PANTHER" id="PTHR42923:SF43">
    <property type="entry name" value="AMINE OXIDASE"/>
    <property type="match status" value="1"/>
</dbReference>
<protein>
    <submittedName>
        <fullName evidence="2">FAD-dependent oxidoreductase</fullName>
    </submittedName>
</protein>
<reference evidence="3" key="1">
    <citation type="submission" date="2023-07" db="EMBL/GenBank/DDBJ databases">
        <authorList>
            <person name="Deng Y."/>
            <person name="Zhang Y.-Q."/>
        </authorList>
    </citation>
    <scope>NUCLEOTIDE SEQUENCE [LARGE SCALE GENOMIC DNA]</scope>
    <source>
        <strain evidence="3">CPCC 205710</strain>
    </source>
</reference>
<dbReference type="RefSeq" id="WP_260994909.1">
    <property type="nucleotide sequence ID" value="NZ_JAODWD010000005.1"/>
</dbReference>